<gene>
    <name evidence="1" type="ORF">CAEBREN_12526</name>
</gene>
<organism evidence="2">
    <name type="scientific">Caenorhabditis brenneri</name>
    <name type="common">Nematode worm</name>
    <dbReference type="NCBI Taxonomy" id="135651"/>
    <lineage>
        <taxon>Eukaryota</taxon>
        <taxon>Metazoa</taxon>
        <taxon>Ecdysozoa</taxon>
        <taxon>Nematoda</taxon>
        <taxon>Chromadorea</taxon>
        <taxon>Rhabditida</taxon>
        <taxon>Rhabditina</taxon>
        <taxon>Rhabditomorpha</taxon>
        <taxon>Rhabditoidea</taxon>
        <taxon>Rhabditidae</taxon>
        <taxon>Peloderinae</taxon>
        <taxon>Caenorhabditis</taxon>
    </lineage>
</organism>
<dbReference type="InParanoid" id="G0PG16"/>
<evidence type="ECO:0000313" key="2">
    <source>
        <dbReference type="Proteomes" id="UP000008068"/>
    </source>
</evidence>
<dbReference type="Proteomes" id="UP000008068">
    <property type="component" value="Unassembled WGS sequence"/>
</dbReference>
<dbReference type="EMBL" id="GL380393">
    <property type="protein sequence ID" value="EGT54675.1"/>
    <property type="molecule type" value="Genomic_DNA"/>
</dbReference>
<sequence>MKMEAIGKLIQFVNEKKQKQTALKTRLEKEYSESMKLKNLIEKSLKMKNYLQNTDEINYLKNIHMSKIQSQDELVGFLNYDFIILSQRRGSRPTLGGVPLFSVYLYLCLSGCYCHPSSVEV</sequence>
<protein>
    <submittedName>
        <fullName evidence="1">Uncharacterized protein</fullName>
    </submittedName>
</protein>
<dbReference type="HOGENOM" id="CLU_2040138_0_0_1"/>
<proteinExistence type="predicted"/>
<dbReference type="AlphaFoldDB" id="G0PG16"/>
<accession>G0PG16</accession>
<reference evidence="2" key="1">
    <citation type="submission" date="2011-07" db="EMBL/GenBank/DDBJ databases">
        <authorList>
            <consortium name="Caenorhabditis brenneri Sequencing and Analysis Consortium"/>
            <person name="Wilson R.K."/>
        </authorList>
    </citation>
    <scope>NUCLEOTIDE SEQUENCE [LARGE SCALE GENOMIC DNA]</scope>
    <source>
        <strain evidence="2">PB2801</strain>
    </source>
</reference>
<keyword evidence="2" id="KW-1185">Reference proteome</keyword>
<evidence type="ECO:0000313" key="1">
    <source>
        <dbReference type="EMBL" id="EGT54675.1"/>
    </source>
</evidence>
<name>G0PG16_CAEBE</name>